<dbReference type="InterPro" id="IPR008135">
    <property type="entry name" value="Competence-induced_CinA"/>
</dbReference>
<dbReference type="RefSeq" id="WP_244708352.1">
    <property type="nucleotide sequence ID" value="NZ_CP095073.1"/>
</dbReference>
<dbReference type="InterPro" id="IPR008136">
    <property type="entry name" value="CinA_C"/>
</dbReference>
<evidence type="ECO:0000259" key="2">
    <source>
        <dbReference type="SMART" id="SM00852"/>
    </source>
</evidence>
<dbReference type="EMBL" id="CP095073">
    <property type="protein sequence ID" value="UOQ42992.1"/>
    <property type="molecule type" value="Genomic_DNA"/>
</dbReference>
<dbReference type="SMART" id="SM00852">
    <property type="entry name" value="MoCF_biosynth"/>
    <property type="match status" value="1"/>
</dbReference>
<reference evidence="3 4" key="1">
    <citation type="submission" date="2022-04" db="EMBL/GenBank/DDBJ databases">
        <title>Halobacillus sp. isolated from saltern.</title>
        <authorList>
            <person name="Won M."/>
            <person name="Lee C.-M."/>
            <person name="Woen H.-Y."/>
            <person name="Kwon S.-W."/>
        </authorList>
    </citation>
    <scope>NUCLEOTIDE SEQUENCE [LARGE SCALE GENOMIC DNA]</scope>
    <source>
        <strain evidence="3 4">SSBR10-3</strain>
    </source>
</reference>
<dbReference type="InterPro" id="IPR036425">
    <property type="entry name" value="MoaB/Mog-like_dom_sf"/>
</dbReference>
<dbReference type="PANTHER" id="PTHR13939">
    <property type="entry name" value="NICOTINAMIDE-NUCLEOTIDE AMIDOHYDROLASE PNCC"/>
    <property type="match status" value="1"/>
</dbReference>
<keyword evidence="4" id="KW-1185">Reference proteome</keyword>
<dbReference type="NCBIfam" id="TIGR00200">
    <property type="entry name" value="cinA_nterm"/>
    <property type="match status" value="1"/>
</dbReference>
<evidence type="ECO:0000256" key="1">
    <source>
        <dbReference type="HAMAP-Rule" id="MF_00226"/>
    </source>
</evidence>
<dbReference type="NCBIfam" id="TIGR00199">
    <property type="entry name" value="PncC_domain"/>
    <property type="match status" value="1"/>
</dbReference>
<dbReference type="SUPFAM" id="SSF142433">
    <property type="entry name" value="CinA-like"/>
    <property type="match status" value="1"/>
</dbReference>
<dbReference type="NCBIfam" id="TIGR00177">
    <property type="entry name" value="molyb_syn"/>
    <property type="match status" value="1"/>
</dbReference>
<dbReference type="InterPro" id="IPR001453">
    <property type="entry name" value="MoaB/Mog_dom"/>
</dbReference>
<comment type="similarity">
    <text evidence="1">Belongs to the CinA family.</text>
</comment>
<protein>
    <recommendedName>
        <fullName evidence="1">Putative competence-damage inducible protein</fullName>
    </recommendedName>
</protein>
<dbReference type="Pfam" id="PF02464">
    <property type="entry name" value="CinA"/>
    <property type="match status" value="1"/>
</dbReference>
<dbReference type="InterPro" id="IPR050101">
    <property type="entry name" value="CinA"/>
</dbReference>
<dbReference type="Gene3D" id="3.30.70.2860">
    <property type="match status" value="1"/>
</dbReference>
<dbReference type="PANTHER" id="PTHR13939:SF0">
    <property type="entry name" value="NMN AMIDOHYDROLASE-LIKE PROTEIN YFAY"/>
    <property type="match status" value="1"/>
</dbReference>
<evidence type="ECO:0000313" key="3">
    <source>
        <dbReference type="EMBL" id="UOQ42992.1"/>
    </source>
</evidence>
<name>A0ABY4EHN8_9BACI</name>
<dbReference type="Gene3D" id="3.40.980.10">
    <property type="entry name" value="MoaB/Mog-like domain"/>
    <property type="match status" value="1"/>
</dbReference>
<feature type="domain" description="MoaB/Mog" evidence="2">
    <location>
        <begin position="4"/>
        <end position="170"/>
    </location>
</feature>
<dbReference type="CDD" id="cd00885">
    <property type="entry name" value="cinA"/>
    <property type="match status" value="1"/>
</dbReference>
<dbReference type="InterPro" id="IPR036653">
    <property type="entry name" value="CinA-like_C"/>
</dbReference>
<proteinExistence type="inferred from homology"/>
<dbReference type="Gene3D" id="3.90.950.20">
    <property type="entry name" value="CinA-like"/>
    <property type="match status" value="1"/>
</dbReference>
<dbReference type="Pfam" id="PF00994">
    <property type="entry name" value="MoCF_biosynth"/>
    <property type="match status" value="1"/>
</dbReference>
<organism evidence="3 4">
    <name type="scientific">Halobacillus salinarum</name>
    <dbReference type="NCBI Taxonomy" id="2932257"/>
    <lineage>
        <taxon>Bacteria</taxon>
        <taxon>Bacillati</taxon>
        <taxon>Bacillota</taxon>
        <taxon>Bacilli</taxon>
        <taxon>Bacillales</taxon>
        <taxon>Bacillaceae</taxon>
        <taxon>Halobacillus</taxon>
    </lineage>
</organism>
<dbReference type="Proteomes" id="UP000831787">
    <property type="component" value="Chromosome"/>
</dbReference>
<dbReference type="PIRSF" id="PIRSF006728">
    <property type="entry name" value="CinA"/>
    <property type="match status" value="1"/>
</dbReference>
<accession>A0ABY4EHN8</accession>
<dbReference type="InterPro" id="IPR041424">
    <property type="entry name" value="CinA_KH"/>
</dbReference>
<evidence type="ECO:0000313" key="4">
    <source>
        <dbReference type="Proteomes" id="UP000831787"/>
    </source>
</evidence>
<gene>
    <name evidence="1" type="primary">cinA</name>
    <name evidence="3" type="ORF">MUN89_13635</name>
</gene>
<dbReference type="SUPFAM" id="SSF53218">
    <property type="entry name" value="Molybdenum cofactor biosynthesis proteins"/>
    <property type="match status" value="1"/>
</dbReference>
<dbReference type="HAMAP" id="MF_00226_B">
    <property type="entry name" value="CinA_B"/>
    <property type="match status" value="1"/>
</dbReference>
<dbReference type="Pfam" id="PF18146">
    <property type="entry name" value="CinA_KH"/>
    <property type="match status" value="1"/>
</dbReference>
<dbReference type="NCBIfam" id="NF001813">
    <property type="entry name" value="PRK00549.1"/>
    <property type="match status" value="1"/>
</dbReference>
<sequence length="413" mass="45858">MKAEIIAVGTELLLGQIANTNAQWISKKLAAYGVPVYFHNVVGDNMARVQQTFQIARERSDIVLITGGLGPTDDDMTREAAQKIIKQKLVEDQQSMAKIEDYFQRNNRKMTLNNRKQSRVFENARVFPNPEGMAPGQAVEEEGCVWIFLPGVPREMKKLMEDFVLPYLQKTFQLNSEIASEMMRFIGIGESTLEHELYDIIEKQTNPTIAPLAGNGEVALRLTASGSSPSDVRKQIRELKNIILSRVGEYYYGSDEITIAGKVLELLRAENMSLCSAESLTGGKFIEGLISLPGASKVCQGSLVAYTPEAKHKVIEVPKFIIDEFGTISRECAETMALNAQSILESDVSISFTGAAGPDPSEGHEPGIVFIGIQVQEEQPVVKKFHFDGSRDKIRSRAVNKGYELLFHLLKNR</sequence>